<organism evidence="1 2">
    <name type="scientific">Penicillium flavigenum</name>
    <dbReference type="NCBI Taxonomy" id="254877"/>
    <lineage>
        <taxon>Eukaryota</taxon>
        <taxon>Fungi</taxon>
        <taxon>Dikarya</taxon>
        <taxon>Ascomycota</taxon>
        <taxon>Pezizomycotina</taxon>
        <taxon>Eurotiomycetes</taxon>
        <taxon>Eurotiomycetidae</taxon>
        <taxon>Eurotiales</taxon>
        <taxon>Aspergillaceae</taxon>
        <taxon>Penicillium</taxon>
    </lineage>
</organism>
<evidence type="ECO:0000313" key="2">
    <source>
        <dbReference type="Proteomes" id="UP000191342"/>
    </source>
</evidence>
<comment type="caution">
    <text evidence="1">The sequence shown here is derived from an EMBL/GenBank/DDBJ whole genome shotgun (WGS) entry which is preliminary data.</text>
</comment>
<reference evidence="2" key="1">
    <citation type="journal article" date="2017" name="Nat. Microbiol.">
        <title>Global analysis of biosynthetic gene clusters reveals vast potential of secondary metabolite production in Penicillium species.</title>
        <authorList>
            <person name="Nielsen J.C."/>
            <person name="Grijseels S."/>
            <person name="Prigent S."/>
            <person name="Ji B."/>
            <person name="Dainat J."/>
            <person name="Nielsen K.F."/>
            <person name="Frisvad J.C."/>
            <person name="Workman M."/>
            <person name="Nielsen J."/>
        </authorList>
    </citation>
    <scope>NUCLEOTIDE SEQUENCE [LARGE SCALE GENOMIC DNA]</scope>
    <source>
        <strain evidence="2">IBT 14082</strain>
    </source>
</reference>
<dbReference type="EMBL" id="MLQL01000001">
    <property type="protein sequence ID" value="OQE32370.1"/>
    <property type="molecule type" value="Genomic_DNA"/>
</dbReference>
<proteinExistence type="predicted"/>
<accession>A0A1V6U2D0</accession>
<dbReference type="Proteomes" id="UP000191342">
    <property type="component" value="Unassembled WGS sequence"/>
</dbReference>
<name>A0A1V6U2D0_9EURO</name>
<protein>
    <submittedName>
        <fullName evidence="1">Uncharacterized protein</fullName>
    </submittedName>
</protein>
<evidence type="ECO:0000313" key="1">
    <source>
        <dbReference type="EMBL" id="OQE32370.1"/>
    </source>
</evidence>
<dbReference type="AlphaFoldDB" id="A0A1V6U2D0"/>
<gene>
    <name evidence="1" type="ORF">PENFLA_c001G10962</name>
</gene>
<sequence>MATLVGSRVHESRITEESLGRNEYQITILKHRSVIEQASNQKLLAISIFAEVYLVDG</sequence>
<keyword evidence="2" id="KW-1185">Reference proteome</keyword>